<feature type="transmembrane region" description="Helical" evidence="7">
    <location>
        <begin position="197"/>
        <end position="226"/>
    </location>
</feature>
<feature type="region of interest" description="Disordered" evidence="6">
    <location>
        <begin position="1"/>
        <end position="21"/>
    </location>
</feature>
<dbReference type="Proteomes" id="UP001336020">
    <property type="component" value="Unassembled WGS sequence"/>
</dbReference>
<proteinExistence type="predicted"/>
<dbReference type="CDD" id="cd06580">
    <property type="entry name" value="TM_PBP1_transp_TpRbsC_like"/>
    <property type="match status" value="1"/>
</dbReference>
<dbReference type="InterPro" id="IPR001851">
    <property type="entry name" value="ABC_transp_permease"/>
</dbReference>
<evidence type="ECO:0000256" key="1">
    <source>
        <dbReference type="ARBA" id="ARBA00004651"/>
    </source>
</evidence>
<evidence type="ECO:0000256" key="5">
    <source>
        <dbReference type="ARBA" id="ARBA00023136"/>
    </source>
</evidence>
<dbReference type="Pfam" id="PF02653">
    <property type="entry name" value="BPD_transp_2"/>
    <property type="match status" value="1"/>
</dbReference>
<comment type="caution">
    <text evidence="8">The sequence shown here is derived from an EMBL/GenBank/DDBJ whole genome shotgun (WGS) entry which is preliminary data.</text>
</comment>
<feature type="transmembrane region" description="Helical" evidence="7">
    <location>
        <begin position="255"/>
        <end position="276"/>
    </location>
</feature>
<feature type="transmembrane region" description="Helical" evidence="7">
    <location>
        <begin position="159"/>
        <end position="177"/>
    </location>
</feature>
<feature type="transmembrane region" description="Helical" evidence="7">
    <location>
        <begin position="30"/>
        <end position="52"/>
    </location>
</feature>
<feature type="transmembrane region" description="Helical" evidence="7">
    <location>
        <begin position="331"/>
        <end position="350"/>
    </location>
</feature>
<organism evidence="8 9">
    <name type="scientific">Rhodococcus artemisiae</name>
    <dbReference type="NCBI Taxonomy" id="714159"/>
    <lineage>
        <taxon>Bacteria</taxon>
        <taxon>Bacillati</taxon>
        <taxon>Actinomycetota</taxon>
        <taxon>Actinomycetes</taxon>
        <taxon>Mycobacteriales</taxon>
        <taxon>Nocardiaceae</taxon>
        <taxon>Rhodococcus</taxon>
    </lineage>
</organism>
<keyword evidence="5 7" id="KW-0472">Membrane</keyword>
<feature type="transmembrane region" description="Helical" evidence="7">
    <location>
        <begin position="72"/>
        <end position="92"/>
    </location>
</feature>
<evidence type="ECO:0000256" key="6">
    <source>
        <dbReference type="SAM" id="MobiDB-lite"/>
    </source>
</evidence>
<keyword evidence="9" id="KW-1185">Reference proteome</keyword>
<protein>
    <submittedName>
        <fullName evidence="8">ABC transporter permease</fullName>
    </submittedName>
</protein>
<dbReference type="PANTHER" id="PTHR47089:SF1">
    <property type="entry name" value="GUANOSINE ABC TRANSPORTER PERMEASE PROTEIN NUPP"/>
    <property type="match status" value="1"/>
</dbReference>
<keyword evidence="4 7" id="KW-1133">Transmembrane helix</keyword>
<evidence type="ECO:0000256" key="2">
    <source>
        <dbReference type="ARBA" id="ARBA00022475"/>
    </source>
</evidence>
<feature type="transmembrane region" description="Helical" evidence="7">
    <location>
        <begin position="307"/>
        <end position="325"/>
    </location>
</feature>
<comment type="subcellular location">
    <subcellularLocation>
        <location evidence="1">Cell membrane</location>
        <topology evidence="1">Multi-pass membrane protein</topology>
    </subcellularLocation>
</comment>
<dbReference type="RefSeq" id="WP_330136253.1">
    <property type="nucleotide sequence ID" value="NZ_JAUTXY010000016.1"/>
</dbReference>
<feature type="transmembrane region" description="Helical" evidence="7">
    <location>
        <begin position="128"/>
        <end position="150"/>
    </location>
</feature>
<keyword evidence="2" id="KW-1003">Cell membrane</keyword>
<reference evidence="8 9" key="1">
    <citation type="submission" date="2023-07" db="EMBL/GenBank/DDBJ databases">
        <authorList>
            <person name="Girao M."/>
            <person name="Carvalho M.F."/>
        </authorList>
    </citation>
    <scope>NUCLEOTIDE SEQUENCE [LARGE SCALE GENOMIC DNA]</scope>
    <source>
        <strain evidence="8 9">YIM65754</strain>
    </source>
</reference>
<feature type="transmembrane region" description="Helical" evidence="7">
    <location>
        <begin position="104"/>
        <end position="122"/>
    </location>
</feature>
<gene>
    <name evidence="8" type="ORF">Q7514_26450</name>
</gene>
<accession>A0ABU7LHM9</accession>
<dbReference type="PANTHER" id="PTHR47089">
    <property type="entry name" value="ABC TRANSPORTER, PERMEASE PROTEIN"/>
    <property type="match status" value="1"/>
</dbReference>
<evidence type="ECO:0000256" key="7">
    <source>
        <dbReference type="SAM" id="Phobius"/>
    </source>
</evidence>
<feature type="transmembrane region" description="Helical" evidence="7">
    <location>
        <begin position="282"/>
        <end position="300"/>
    </location>
</feature>
<sequence>MTATLTPPGSSPVTDPATTSRPKSLVTSAAVPLLAVAAGLSVGAVLILLAGGNPIDAYATMLDAALGGDTQLGRLLTGMTPLVLIGLGYAIAYRTGFITIGAQGHYDVGAITAAAVVLTVPLNSGWVAIPVVAVLAAAAGAFIGGIAGILKARLGVNEIISSLMLNYLVFYGLAWAVRKPLANPNGFTPESERIPDWAMLATIPGTRIHVGVFVAIAAVPLVWWLMRSTRFGFASQVVGESPSVAAANGIPVSRIIMTSALISGALGGIAGAIMLLGSQFRLSLAVSSGIGFTAIVVALLGRRNPFGIVLAAALVSGLTLGSQAVQRTQEIPASIGTVVQAVMIVTVLLANRIMERAR</sequence>
<evidence type="ECO:0000256" key="3">
    <source>
        <dbReference type="ARBA" id="ARBA00022692"/>
    </source>
</evidence>
<evidence type="ECO:0000256" key="4">
    <source>
        <dbReference type="ARBA" id="ARBA00022989"/>
    </source>
</evidence>
<evidence type="ECO:0000313" key="8">
    <source>
        <dbReference type="EMBL" id="MEE2061071.1"/>
    </source>
</evidence>
<keyword evidence="3 7" id="KW-0812">Transmembrane</keyword>
<evidence type="ECO:0000313" key="9">
    <source>
        <dbReference type="Proteomes" id="UP001336020"/>
    </source>
</evidence>
<name>A0ABU7LHM9_9NOCA</name>
<dbReference type="EMBL" id="JAUTXY010000016">
    <property type="protein sequence ID" value="MEE2061071.1"/>
    <property type="molecule type" value="Genomic_DNA"/>
</dbReference>